<evidence type="ECO:0000313" key="2">
    <source>
        <dbReference type="Proteomes" id="UP000000442"/>
    </source>
</evidence>
<keyword evidence="1" id="KW-0418">Kinase</keyword>
<dbReference type="InterPro" id="IPR027417">
    <property type="entry name" value="P-loop_NTPase"/>
</dbReference>
<dbReference type="eggNOG" id="COG1102">
    <property type="taxonomic scope" value="Bacteria"/>
</dbReference>
<dbReference type="GO" id="GO:0016301">
    <property type="term" value="F:kinase activity"/>
    <property type="evidence" value="ECO:0007669"/>
    <property type="project" value="UniProtKB-KW"/>
</dbReference>
<dbReference type="KEGG" id="dat:HRM2_10540"/>
<sequence length="256" mass="29375">MESLTRKEDIMNDTSESMVYKPGQYRKKRLSVSEWSNAHIRNWADKQRKDAAQELKEIQPDAICFSRKIGVGALEIADLVAQKINFRVVDREILEHMAADANLTQRTVAFFDERYPGKMSDLMAMLIKEKSFMKNDYARQLAKSVVALANLEPTLFVGRGAHLLLPREKVLAVRFICSLEFRVKRLAKELGIPDKDAETRLKKIDEEQRKFFKTVYDKKDASPYEFDLVINRDYITDAAAAAEIVAAAHGQKFKQI</sequence>
<dbReference type="STRING" id="177437.HRM2_10540"/>
<dbReference type="EC" id="2.7.4.14" evidence="1"/>
<protein>
    <submittedName>
        <fullName evidence="1">Cytidylate kinase</fullName>
        <ecNumber evidence="1">2.7.4.14</ecNumber>
    </submittedName>
</protein>
<accession>C0QL80</accession>
<dbReference type="EMBL" id="CP001087">
    <property type="protein sequence ID" value="ACN14166.1"/>
    <property type="molecule type" value="Genomic_DNA"/>
</dbReference>
<name>C0QL80_DESAH</name>
<evidence type="ECO:0000313" key="1">
    <source>
        <dbReference type="EMBL" id="ACN14166.1"/>
    </source>
</evidence>
<dbReference type="Pfam" id="PF13189">
    <property type="entry name" value="Cytidylate_kin2"/>
    <property type="match status" value="1"/>
</dbReference>
<proteinExistence type="predicted"/>
<dbReference type="Gene3D" id="3.40.50.300">
    <property type="entry name" value="P-loop containing nucleotide triphosphate hydrolases"/>
    <property type="match status" value="1"/>
</dbReference>
<dbReference type="AlphaFoldDB" id="C0QL80"/>
<organism evidence="1 2">
    <name type="scientific">Desulforapulum autotrophicum (strain ATCC 43914 / DSM 3382 / VKM B-1955 / HRM2)</name>
    <name type="common">Desulfobacterium autotrophicum</name>
    <dbReference type="NCBI Taxonomy" id="177437"/>
    <lineage>
        <taxon>Bacteria</taxon>
        <taxon>Pseudomonadati</taxon>
        <taxon>Thermodesulfobacteriota</taxon>
        <taxon>Desulfobacteria</taxon>
        <taxon>Desulfobacterales</taxon>
        <taxon>Desulfobacteraceae</taxon>
        <taxon>Desulforapulum</taxon>
    </lineage>
</organism>
<reference evidence="1 2" key="1">
    <citation type="journal article" date="2009" name="Environ. Microbiol.">
        <title>Genome sequence of Desulfobacterium autotrophicum HRM2, a marine sulfate reducer oxidizing organic carbon completely to carbon dioxide.</title>
        <authorList>
            <person name="Strittmatter A.W."/>
            <person name="Liesegang H."/>
            <person name="Rabus R."/>
            <person name="Decker I."/>
            <person name="Amann J."/>
            <person name="Andres S."/>
            <person name="Henne A."/>
            <person name="Fricke W.F."/>
            <person name="Martinez-Arias R."/>
            <person name="Bartels D."/>
            <person name="Goesmann A."/>
            <person name="Krause L."/>
            <person name="Puehler A."/>
            <person name="Klenk H.P."/>
            <person name="Richter M."/>
            <person name="Schuler M."/>
            <person name="Gloeckner F.O."/>
            <person name="Meyerdierks A."/>
            <person name="Gottschalk G."/>
            <person name="Amann R."/>
        </authorList>
    </citation>
    <scope>NUCLEOTIDE SEQUENCE [LARGE SCALE GENOMIC DNA]</scope>
    <source>
        <strain evidence="2">ATCC 43914 / DSM 3382 / HRM2</strain>
    </source>
</reference>
<keyword evidence="1" id="KW-0808">Transferase</keyword>
<dbReference type="HOGENOM" id="CLU_065155_2_0_7"/>
<gene>
    <name evidence="1" type="ordered locus">HRM2_10540</name>
</gene>
<keyword evidence="2" id="KW-1185">Reference proteome</keyword>
<dbReference type="Proteomes" id="UP000000442">
    <property type="component" value="Chromosome"/>
</dbReference>